<feature type="region of interest" description="Disordered" evidence="6">
    <location>
        <begin position="186"/>
        <end position="290"/>
    </location>
</feature>
<dbReference type="PROSITE" id="PS00478">
    <property type="entry name" value="LIM_DOMAIN_1"/>
    <property type="match status" value="2"/>
</dbReference>
<evidence type="ECO:0000256" key="2">
    <source>
        <dbReference type="ARBA" id="ARBA00022737"/>
    </source>
</evidence>
<keyword evidence="4 5" id="KW-0440">LIM domain</keyword>
<evidence type="ECO:0000259" key="7">
    <source>
        <dbReference type="PROSITE" id="PS50023"/>
    </source>
</evidence>
<feature type="domain" description="LIM zinc-binding" evidence="7">
    <location>
        <begin position="109"/>
        <end position="170"/>
    </location>
</feature>
<comment type="caution">
    <text evidence="8">The sequence shown here is derived from an EMBL/GenBank/DDBJ whole genome shotgun (WGS) entry which is preliminary data.</text>
</comment>
<evidence type="ECO:0000313" key="9">
    <source>
        <dbReference type="Proteomes" id="UP001479436"/>
    </source>
</evidence>
<feature type="domain" description="LIM zinc-binding" evidence="7">
    <location>
        <begin position="524"/>
        <end position="593"/>
    </location>
</feature>
<keyword evidence="3 5" id="KW-0862">Zinc</keyword>
<dbReference type="SUPFAM" id="SSF57716">
    <property type="entry name" value="Glucocorticoid receptor-like (DNA-binding domain)"/>
    <property type="match status" value="1"/>
</dbReference>
<dbReference type="CDD" id="cd08368">
    <property type="entry name" value="LIM"/>
    <property type="match status" value="3"/>
</dbReference>
<feature type="compositionally biased region" description="Polar residues" evidence="6">
    <location>
        <begin position="254"/>
        <end position="290"/>
    </location>
</feature>
<dbReference type="Pfam" id="PF00412">
    <property type="entry name" value="LIM"/>
    <property type="match status" value="2"/>
</dbReference>
<dbReference type="EMBL" id="JASJQH010007032">
    <property type="protein sequence ID" value="KAK9719859.1"/>
    <property type="molecule type" value="Genomic_DNA"/>
</dbReference>
<dbReference type="InterPro" id="IPR001781">
    <property type="entry name" value="Znf_LIM"/>
</dbReference>
<feature type="domain" description="LIM zinc-binding" evidence="7">
    <location>
        <begin position="449"/>
        <end position="509"/>
    </location>
</feature>
<keyword evidence="9" id="KW-1185">Reference proteome</keyword>
<dbReference type="PANTHER" id="PTHR24205:SF16">
    <property type="entry name" value="GH01042P-RELATED"/>
    <property type="match status" value="1"/>
</dbReference>
<protein>
    <recommendedName>
        <fullName evidence="7">LIM zinc-binding domain-containing protein</fullName>
    </recommendedName>
</protein>
<name>A0ABR2W4I3_9FUNG</name>
<evidence type="ECO:0000256" key="1">
    <source>
        <dbReference type="ARBA" id="ARBA00022723"/>
    </source>
</evidence>
<evidence type="ECO:0000256" key="6">
    <source>
        <dbReference type="SAM" id="MobiDB-lite"/>
    </source>
</evidence>
<keyword evidence="1 5" id="KW-0479">Metal-binding</keyword>
<accession>A0ABR2W4I3</accession>
<gene>
    <name evidence="8" type="ORF">K7432_004517</name>
</gene>
<organism evidence="8 9">
    <name type="scientific">Basidiobolus ranarum</name>
    <dbReference type="NCBI Taxonomy" id="34480"/>
    <lineage>
        <taxon>Eukaryota</taxon>
        <taxon>Fungi</taxon>
        <taxon>Fungi incertae sedis</taxon>
        <taxon>Zoopagomycota</taxon>
        <taxon>Entomophthoromycotina</taxon>
        <taxon>Basidiobolomycetes</taxon>
        <taxon>Basidiobolales</taxon>
        <taxon>Basidiobolaceae</taxon>
        <taxon>Basidiobolus</taxon>
    </lineage>
</organism>
<evidence type="ECO:0000256" key="3">
    <source>
        <dbReference type="ARBA" id="ARBA00022833"/>
    </source>
</evidence>
<reference evidence="8 9" key="1">
    <citation type="submission" date="2023-04" db="EMBL/GenBank/DDBJ databases">
        <title>Genome of Basidiobolus ranarum AG-B5.</title>
        <authorList>
            <person name="Stajich J.E."/>
            <person name="Carter-House D."/>
            <person name="Gryganskyi A."/>
        </authorList>
    </citation>
    <scope>NUCLEOTIDE SEQUENCE [LARGE SCALE GENOMIC DNA]</scope>
    <source>
        <strain evidence="8 9">AG-B5</strain>
    </source>
</reference>
<keyword evidence="2" id="KW-0677">Repeat</keyword>
<proteinExistence type="predicted"/>
<sequence>MGFCQRCGEISKLHKCPRCCGRIVESATSGHSEASSRRDPWVSRYVDIGFKKPVESSVVKRMVTTDLTPTTHCFTCGIDLRNYQESLMNPRKFGPQQCNECYTQEYGKGRCEECHHLVLSTGGPFVQYKRKVWHKDCLKCRHCGIWIKDPLVDMVGLPCCDECFVKSGLHSSSLCSLSPRLSKSVADLTPSRTDSHSEKSPEPNAQPRLTPSPNFGRSHPVEKRVRAASESPTPDPVKMSKSKPEALYRFLKKTPNNTWSNNPPKPSHVTSTNQFTPSKPSGFATSNNNSRSSCVSPIKQYIPSKSQSIFNSSSTIRQNIPSRSSVCTTADRAHSSLSASKISISASSSQSLYLPRYSSEHEPVHASRVTALFDNKKPDAYPPASTSINVARTFSQSNFFNNHPDKSIPKSRVNHKKEASKLRCEVPTNSESFQRRTNNPQATVNTKRSVCYKCDDPIRNSWYSLPGGDTVHPECFICEGCNIEFEDGLYINFSGKFYHRKCIPSVKTSQNLDPTLNTTLPESHICRKCTKPIGESWLKLTDGSRYHLSCFTCALCYEEFEDGTFVTKDDAPYHLQCIQRPHCEACQEQINGPYVTRGSLTYHCGCFLCGICKKVIGAEMAFGETNHLVCCEDCLVSNLNSRTQGLRIRETATPLYN</sequence>
<dbReference type="PANTHER" id="PTHR24205">
    <property type="entry name" value="FOUR AND A HALF LIM DOMAINS PROTEIN"/>
    <property type="match status" value="1"/>
</dbReference>
<dbReference type="Proteomes" id="UP001479436">
    <property type="component" value="Unassembled WGS sequence"/>
</dbReference>
<evidence type="ECO:0000256" key="5">
    <source>
        <dbReference type="PROSITE-ProRule" id="PRU00125"/>
    </source>
</evidence>
<dbReference type="SMART" id="SM00132">
    <property type="entry name" value="LIM"/>
    <property type="match status" value="4"/>
</dbReference>
<dbReference type="PROSITE" id="PS50023">
    <property type="entry name" value="LIM_DOMAIN_2"/>
    <property type="match status" value="3"/>
</dbReference>
<dbReference type="Gene3D" id="2.10.110.10">
    <property type="entry name" value="Cysteine Rich Protein"/>
    <property type="match status" value="4"/>
</dbReference>
<evidence type="ECO:0000256" key="4">
    <source>
        <dbReference type="ARBA" id="ARBA00023038"/>
    </source>
</evidence>
<evidence type="ECO:0000313" key="8">
    <source>
        <dbReference type="EMBL" id="KAK9719859.1"/>
    </source>
</evidence>